<dbReference type="RefSeq" id="WP_133514537.1">
    <property type="nucleotide sequence ID" value="NZ_SNWX01000006.1"/>
</dbReference>
<gene>
    <name evidence="3" type="ORF">DFR79_106107</name>
</gene>
<sequence>MIVIYCSQCGSEVNENDKFCSGCGAELNKDSAEEVTEPDKKIDKPDANTEDDEDLDFEDMGKDSDPNLLNSSNKSGGCLKSFMSFAAVIVILAGLGLVFGEDVENSPTDQPKQSNTKIEQTQKSEGSNKESTLHKIFGDNEEKKEIEVFIDPNIYAQNNKLIIEGNTNLIDGALITYNVTVENLDDITWEMTEDEEMKKRLDLKIASMTSGDFKVKDGKLKKEIDISEFVDGNLLVDIGFYPFEQPDNVIDKYGKNNRLITGENVIERKSLQNKNQKNKIIEKSYRVTFN</sequence>
<evidence type="ECO:0000259" key="2">
    <source>
        <dbReference type="Pfam" id="PF13240"/>
    </source>
</evidence>
<accession>A0A4R6LUI0</accession>
<dbReference type="EMBL" id="SNWX01000006">
    <property type="protein sequence ID" value="TDO92294.1"/>
    <property type="molecule type" value="Genomic_DNA"/>
</dbReference>
<comment type="caution">
    <text evidence="3">The sequence shown here is derived from an EMBL/GenBank/DDBJ whole genome shotgun (WGS) entry which is preliminary data.</text>
</comment>
<name>A0A4R6LUI0_9FIRM</name>
<evidence type="ECO:0000313" key="4">
    <source>
        <dbReference type="Proteomes" id="UP000295064"/>
    </source>
</evidence>
<feature type="compositionally biased region" description="Acidic residues" evidence="1">
    <location>
        <begin position="48"/>
        <end position="58"/>
    </location>
</feature>
<organism evidence="3 4">
    <name type="scientific">Halanaerobium saccharolyticum</name>
    <dbReference type="NCBI Taxonomy" id="43595"/>
    <lineage>
        <taxon>Bacteria</taxon>
        <taxon>Bacillati</taxon>
        <taxon>Bacillota</taxon>
        <taxon>Clostridia</taxon>
        <taxon>Halanaerobiales</taxon>
        <taxon>Halanaerobiaceae</taxon>
        <taxon>Halanaerobium</taxon>
    </lineage>
</organism>
<feature type="compositionally biased region" description="Basic and acidic residues" evidence="1">
    <location>
        <begin position="28"/>
        <end position="47"/>
    </location>
</feature>
<dbReference type="Proteomes" id="UP000295064">
    <property type="component" value="Unassembled WGS sequence"/>
</dbReference>
<dbReference type="OrthoDB" id="1939007at2"/>
<feature type="region of interest" description="Disordered" evidence="1">
    <location>
        <begin position="104"/>
        <end position="132"/>
    </location>
</feature>
<evidence type="ECO:0000313" key="3">
    <source>
        <dbReference type="EMBL" id="TDO92294.1"/>
    </source>
</evidence>
<dbReference type="InterPro" id="IPR026870">
    <property type="entry name" value="Zinc_ribbon_dom"/>
</dbReference>
<protein>
    <submittedName>
        <fullName evidence="3">Zinc ribbon protein</fullName>
    </submittedName>
</protein>
<dbReference type="Pfam" id="PF13240">
    <property type="entry name" value="Zn_Ribbon_1"/>
    <property type="match status" value="1"/>
</dbReference>
<dbReference type="AlphaFoldDB" id="A0A4R6LUI0"/>
<feature type="region of interest" description="Disordered" evidence="1">
    <location>
        <begin position="28"/>
        <end position="69"/>
    </location>
</feature>
<reference evidence="3 4" key="1">
    <citation type="submission" date="2019-03" db="EMBL/GenBank/DDBJ databases">
        <title>Subsurface microbial communities from deep shales in Ohio and West Virginia, USA.</title>
        <authorList>
            <person name="Wrighton K."/>
        </authorList>
    </citation>
    <scope>NUCLEOTIDE SEQUENCE [LARGE SCALE GENOMIC DNA]</scope>
    <source>
        <strain evidence="3 4">MA284_T2</strain>
    </source>
</reference>
<feature type="compositionally biased region" description="Polar residues" evidence="1">
    <location>
        <begin position="105"/>
        <end position="119"/>
    </location>
</feature>
<proteinExistence type="predicted"/>
<feature type="compositionally biased region" description="Basic and acidic residues" evidence="1">
    <location>
        <begin position="120"/>
        <end position="132"/>
    </location>
</feature>
<feature type="domain" description="Zinc-ribbon" evidence="2">
    <location>
        <begin position="5"/>
        <end position="27"/>
    </location>
</feature>
<evidence type="ECO:0000256" key="1">
    <source>
        <dbReference type="SAM" id="MobiDB-lite"/>
    </source>
</evidence>